<dbReference type="GeneID" id="111603245"/>
<dbReference type="PANTHER" id="PTHR22957">
    <property type="entry name" value="TBC1 DOMAIN FAMILY MEMBER GTPASE-ACTIVATING PROTEIN"/>
    <property type="match status" value="1"/>
</dbReference>
<dbReference type="Pfam" id="PF00566">
    <property type="entry name" value="RabGAP-TBC"/>
    <property type="match status" value="2"/>
</dbReference>
<dbReference type="OrthoDB" id="27140at2759"/>
<feature type="region of interest" description="Disordered" evidence="2">
    <location>
        <begin position="433"/>
        <end position="456"/>
    </location>
</feature>
<dbReference type="RefSeq" id="XP_023176520.2">
    <property type="nucleotide sequence ID" value="XM_023320752.2"/>
</dbReference>
<feature type="compositionally biased region" description="Polar residues" evidence="2">
    <location>
        <begin position="433"/>
        <end position="454"/>
    </location>
</feature>
<evidence type="ECO:0000313" key="4">
    <source>
        <dbReference type="Proteomes" id="UP000504633"/>
    </source>
</evidence>
<protein>
    <submittedName>
        <fullName evidence="5">TBC1 domain family member 5</fullName>
    </submittedName>
</protein>
<keyword evidence="1" id="KW-0343">GTPase activation</keyword>
<dbReference type="FunFam" id="1.10.472.80:FF:000038">
    <property type="entry name" value="TBC1 domain family member 5"/>
    <property type="match status" value="1"/>
</dbReference>
<dbReference type="PROSITE" id="PS50086">
    <property type="entry name" value="TBC_RABGAP"/>
    <property type="match status" value="1"/>
</dbReference>
<dbReference type="PANTHER" id="PTHR22957:SF337">
    <property type="entry name" value="TBC1 DOMAIN FAMILY MEMBER 5"/>
    <property type="match status" value="1"/>
</dbReference>
<dbReference type="InterPro" id="IPR000195">
    <property type="entry name" value="Rab-GAP-TBC_dom"/>
</dbReference>
<reference evidence="5" key="1">
    <citation type="submission" date="2025-08" db="UniProtKB">
        <authorList>
            <consortium name="RefSeq"/>
        </authorList>
    </citation>
    <scope>IDENTIFICATION</scope>
    <source>
        <strain evidence="5">15085-1641.00</strain>
        <tissue evidence="5">Whole body</tissue>
    </source>
</reference>
<evidence type="ECO:0000256" key="2">
    <source>
        <dbReference type="SAM" id="MobiDB-lite"/>
    </source>
</evidence>
<dbReference type="InterPro" id="IPR035969">
    <property type="entry name" value="Rab-GAP_TBC_sf"/>
</dbReference>
<feature type="compositionally biased region" description="Basic and acidic residues" evidence="2">
    <location>
        <begin position="625"/>
        <end position="634"/>
    </location>
</feature>
<dbReference type="OMA" id="ITFMQER"/>
<name>A0A6J1MCE9_DROHY</name>
<evidence type="ECO:0000256" key="1">
    <source>
        <dbReference type="ARBA" id="ARBA00022468"/>
    </source>
</evidence>
<accession>A0A6J1MCE9</accession>
<dbReference type="Gene3D" id="1.10.8.270">
    <property type="entry name" value="putative rabgap domain of human tbc1 domain family member 14 like domains"/>
    <property type="match status" value="1"/>
</dbReference>
<dbReference type="FunFam" id="1.10.8.270:FF:000011">
    <property type="entry name" value="TBC1 domain family member 5"/>
    <property type="match status" value="1"/>
</dbReference>
<dbReference type="GO" id="GO:0005096">
    <property type="term" value="F:GTPase activator activity"/>
    <property type="evidence" value="ECO:0007669"/>
    <property type="project" value="UniProtKB-KW"/>
</dbReference>
<dbReference type="Gene3D" id="1.10.472.80">
    <property type="entry name" value="Ypt/Rab-GAP domain of gyp1p, domain 3"/>
    <property type="match status" value="1"/>
</dbReference>
<dbReference type="KEGG" id="dhe:111603245"/>
<keyword evidence="4" id="KW-1185">Reference proteome</keyword>
<feature type="compositionally biased region" description="Low complexity" evidence="2">
    <location>
        <begin position="643"/>
        <end position="654"/>
    </location>
</feature>
<dbReference type="CTD" id="9779"/>
<feature type="region of interest" description="Disordered" evidence="2">
    <location>
        <begin position="625"/>
        <end position="654"/>
    </location>
</feature>
<feature type="domain" description="Rab-GAP TBC" evidence="3">
    <location>
        <begin position="81"/>
        <end position="357"/>
    </location>
</feature>
<sequence length="654" mass="74994">MTVRGIEAIKLYMPTSKADAIAAIKTNIREETGRAVIEPTPVDKGHAMTSVERYRQEWIQLLSNLDGDPESLRLAAFNGQLKMSKFRSIHWALLLRVLSADYRSWLSQRTQQRSRYDKFRVDYVRNPHELAGPVDDDPLSQSTKSVWNQYFSDQELFAVIRQDVVRTFPGVDFFRKSLIQNAMTNILFYYAREHPYMCYRQGMHEILAPIIFVVYSDHQSLLHYKEIAKTDINEALLNVLDAAYLEADTYSIFSRLMSSVESYYRVTSIASSPVELQTASETPGVDAEPQSEVEVISQLNLIRDKILAKQDQHLHHYLLKMEIPLHIFGIRWLRLLFGREFMLLDLLLLWDAIFADSDRFDLPNYILVAMLVHIRDKLLLSDYTTSMTYLMRYPTHVDVNLVLRHALHMLNPKQFDYPANAFSCVSFTNNLPPSESQASQQRARTNSESSNTGSHIDRQISYMQARNAESSSALAKLQDVNRIAMDGYVEDSPELLRLELKNAQTVIKIARTKLLNYLNTVRQHMGKQSSEDLNRSLDGMEELCSFLDVKFIFPLHVCAAPIDEALEANERKQLNTKRSSEPVIPPSIGQMPQVPAASGYEMPENAFMHSSTRRLLGDRREIELSTITSDERPEQMVLQNGLPAAEPQQPQRPQ</sequence>
<dbReference type="SMART" id="SM00164">
    <property type="entry name" value="TBC"/>
    <property type="match status" value="1"/>
</dbReference>
<dbReference type="Proteomes" id="UP000504633">
    <property type="component" value="Unplaced"/>
</dbReference>
<dbReference type="SUPFAM" id="SSF47923">
    <property type="entry name" value="Ypt/Rab-GAP domain of gyp1p"/>
    <property type="match status" value="2"/>
</dbReference>
<dbReference type="GO" id="GO:0005737">
    <property type="term" value="C:cytoplasm"/>
    <property type="evidence" value="ECO:0007669"/>
    <property type="project" value="UniProtKB-ARBA"/>
</dbReference>
<dbReference type="AlphaFoldDB" id="A0A6J1MCE9"/>
<organism evidence="4 5">
    <name type="scientific">Drosophila hydei</name>
    <name type="common">Fruit fly</name>
    <dbReference type="NCBI Taxonomy" id="7224"/>
    <lineage>
        <taxon>Eukaryota</taxon>
        <taxon>Metazoa</taxon>
        <taxon>Ecdysozoa</taxon>
        <taxon>Arthropoda</taxon>
        <taxon>Hexapoda</taxon>
        <taxon>Insecta</taxon>
        <taxon>Pterygota</taxon>
        <taxon>Neoptera</taxon>
        <taxon>Endopterygota</taxon>
        <taxon>Diptera</taxon>
        <taxon>Brachycera</taxon>
        <taxon>Muscomorpha</taxon>
        <taxon>Ephydroidea</taxon>
        <taxon>Drosophilidae</taxon>
        <taxon>Drosophila</taxon>
    </lineage>
</organism>
<evidence type="ECO:0000259" key="3">
    <source>
        <dbReference type="PROSITE" id="PS50086"/>
    </source>
</evidence>
<evidence type="ECO:0000313" key="5">
    <source>
        <dbReference type="RefSeq" id="XP_023176520.2"/>
    </source>
</evidence>
<gene>
    <name evidence="5" type="primary">LOC111603245</name>
</gene>
<proteinExistence type="predicted"/>